<evidence type="ECO:0000313" key="2">
    <source>
        <dbReference type="EMBL" id="OQS06929.1"/>
    </source>
</evidence>
<reference evidence="2 3" key="1">
    <citation type="journal article" date="2014" name="Genome Biol. Evol.">
        <title>The secreted proteins of Achlya hypogyna and Thraustotheca clavata identify the ancestral oomycete secretome and reveal gene acquisitions by horizontal gene transfer.</title>
        <authorList>
            <person name="Misner I."/>
            <person name="Blouin N."/>
            <person name="Leonard G."/>
            <person name="Richards T.A."/>
            <person name="Lane C.E."/>
        </authorList>
    </citation>
    <scope>NUCLEOTIDE SEQUENCE [LARGE SCALE GENOMIC DNA]</scope>
    <source>
        <strain evidence="2 3">ATCC 34112</strain>
    </source>
</reference>
<sequence length="275" mass="31863">MQEYEIVAVQDKWSELLPPKIPLRYAFFRYLGFCIKKAGIVGTTSYKAMKLGARAALWVRVTSSKGTVFESKVSSPFSDGTYYVQDLVFHDEGLHTFTISVECPVLPPIKPLVLQLNIHQFMKLSDEESLQTGPYVSLRNHFDQLLASEFVFDENESGIDRYIKEVKHSLRVCDAKWWMRAFFTQGALEAQKQRDLKNSAFTQGDRSSRRKQACPIRSGDKRDHDGYFEGKQKDVKRQRRGEIRIFVMEALHANETHVVFCKRELHQQLALYSQR</sequence>
<comment type="caution">
    <text evidence="2">The sequence shown here is derived from an EMBL/GenBank/DDBJ whole genome shotgun (WGS) entry which is preliminary data.</text>
</comment>
<gene>
    <name evidence="2" type="ORF">THRCLA_20256</name>
</gene>
<dbReference type="OrthoDB" id="157117at2759"/>
<evidence type="ECO:0000256" key="1">
    <source>
        <dbReference type="SAM" id="MobiDB-lite"/>
    </source>
</evidence>
<dbReference type="EMBL" id="JNBS01000291">
    <property type="protein sequence ID" value="OQS06929.1"/>
    <property type="molecule type" value="Genomic_DNA"/>
</dbReference>
<protein>
    <submittedName>
        <fullName evidence="2">Uncharacterized protein</fullName>
    </submittedName>
</protein>
<keyword evidence="3" id="KW-1185">Reference proteome</keyword>
<feature type="compositionally biased region" description="Basic and acidic residues" evidence="1">
    <location>
        <begin position="218"/>
        <end position="233"/>
    </location>
</feature>
<accession>A0A1W0A9R6</accession>
<organism evidence="2 3">
    <name type="scientific">Thraustotheca clavata</name>
    <dbReference type="NCBI Taxonomy" id="74557"/>
    <lineage>
        <taxon>Eukaryota</taxon>
        <taxon>Sar</taxon>
        <taxon>Stramenopiles</taxon>
        <taxon>Oomycota</taxon>
        <taxon>Saprolegniomycetes</taxon>
        <taxon>Saprolegniales</taxon>
        <taxon>Achlyaceae</taxon>
        <taxon>Thraustotheca</taxon>
    </lineage>
</organism>
<dbReference type="Proteomes" id="UP000243217">
    <property type="component" value="Unassembled WGS sequence"/>
</dbReference>
<evidence type="ECO:0000313" key="3">
    <source>
        <dbReference type="Proteomes" id="UP000243217"/>
    </source>
</evidence>
<feature type="region of interest" description="Disordered" evidence="1">
    <location>
        <begin position="198"/>
        <end position="233"/>
    </location>
</feature>
<dbReference type="AlphaFoldDB" id="A0A1W0A9R6"/>
<name>A0A1W0A9R6_9STRA</name>
<proteinExistence type="predicted"/>